<evidence type="ECO:0000259" key="6">
    <source>
        <dbReference type="PROSITE" id="PS51755"/>
    </source>
</evidence>
<reference evidence="7" key="1">
    <citation type="submission" date="2021-01" db="EMBL/GenBank/DDBJ databases">
        <title>Whole genome shotgun sequence of Virgisporangium aurantiacum NBRC 16421.</title>
        <authorList>
            <person name="Komaki H."/>
            <person name="Tamura T."/>
        </authorList>
    </citation>
    <scope>NUCLEOTIDE SEQUENCE</scope>
    <source>
        <strain evidence="7">NBRC 16421</strain>
    </source>
</reference>
<name>A0A8J3Z4I6_9ACTN</name>
<gene>
    <name evidence="7" type="ORF">Vau01_049220</name>
</gene>
<proteinExistence type="inferred from homology"/>
<evidence type="ECO:0000256" key="2">
    <source>
        <dbReference type="ARBA" id="ARBA00023015"/>
    </source>
</evidence>
<dbReference type="GO" id="GO:0043531">
    <property type="term" value="F:ADP binding"/>
    <property type="evidence" value="ECO:0007669"/>
    <property type="project" value="InterPro"/>
</dbReference>
<dbReference type="SMART" id="SM00862">
    <property type="entry name" value="Trans_reg_C"/>
    <property type="match status" value="1"/>
</dbReference>
<organism evidence="7 8">
    <name type="scientific">Virgisporangium aurantiacum</name>
    <dbReference type="NCBI Taxonomy" id="175570"/>
    <lineage>
        <taxon>Bacteria</taxon>
        <taxon>Bacillati</taxon>
        <taxon>Actinomycetota</taxon>
        <taxon>Actinomycetes</taxon>
        <taxon>Micromonosporales</taxon>
        <taxon>Micromonosporaceae</taxon>
        <taxon>Virgisporangium</taxon>
    </lineage>
</organism>
<dbReference type="CDD" id="cd15831">
    <property type="entry name" value="BTAD"/>
    <property type="match status" value="1"/>
</dbReference>
<dbReference type="SMART" id="SM00382">
    <property type="entry name" value="AAA"/>
    <property type="match status" value="1"/>
</dbReference>
<dbReference type="SMART" id="SM00028">
    <property type="entry name" value="TPR"/>
    <property type="match status" value="8"/>
</dbReference>
<keyword evidence="3 5" id="KW-0238">DNA-binding</keyword>
<dbReference type="PRINTS" id="PR00364">
    <property type="entry name" value="DISEASERSIST"/>
</dbReference>
<dbReference type="GO" id="GO:0000160">
    <property type="term" value="P:phosphorelay signal transduction system"/>
    <property type="evidence" value="ECO:0007669"/>
    <property type="project" value="InterPro"/>
</dbReference>
<dbReference type="InterPro" id="IPR001867">
    <property type="entry name" value="OmpR/PhoB-type_DNA-bd"/>
</dbReference>
<dbReference type="EMBL" id="BOPG01000031">
    <property type="protein sequence ID" value="GIJ57406.1"/>
    <property type="molecule type" value="Genomic_DNA"/>
</dbReference>
<dbReference type="InterPro" id="IPR027417">
    <property type="entry name" value="P-loop_NTPase"/>
</dbReference>
<dbReference type="SMART" id="SM01043">
    <property type="entry name" value="BTAD"/>
    <property type="match status" value="1"/>
</dbReference>
<keyword evidence="4" id="KW-0804">Transcription</keyword>
<keyword evidence="2" id="KW-0805">Transcription regulation</keyword>
<dbReference type="InterPro" id="IPR019734">
    <property type="entry name" value="TPR_rpt"/>
</dbReference>
<dbReference type="RefSeq" id="WP_203996724.1">
    <property type="nucleotide sequence ID" value="NZ_BOPG01000031.1"/>
</dbReference>
<dbReference type="Gene3D" id="1.25.40.10">
    <property type="entry name" value="Tetratricopeptide repeat domain"/>
    <property type="match status" value="3"/>
</dbReference>
<evidence type="ECO:0000256" key="4">
    <source>
        <dbReference type="ARBA" id="ARBA00023163"/>
    </source>
</evidence>
<dbReference type="GO" id="GO:0003677">
    <property type="term" value="F:DNA binding"/>
    <property type="evidence" value="ECO:0007669"/>
    <property type="project" value="UniProtKB-UniRule"/>
</dbReference>
<dbReference type="InterPro" id="IPR016032">
    <property type="entry name" value="Sig_transdc_resp-reg_C-effctor"/>
</dbReference>
<dbReference type="Pfam" id="PF00486">
    <property type="entry name" value="Trans_reg_C"/>
    <property type="match status" value="1"/>
</dbReference>
<evidence type="ECO:0000256" key="3">
    <source>
        <dbReference type="ARBA" id="ARBA00023125"/>
    </source>
</evidence>
<evidence type="ECO:0000256" key="5">
    <source>
        <dbReference type="PROSITE-ProRule" id="PRU01091"/>
    </source>
</evidence>
<evidence type="ECO:0000313" key="8">
    <source>
        <dbReference type="Proteomes" id="UP000612585"/>
    </source>
</evidence>
<dbReference type="AlphaFoldDB" id="A0A8J3Z4I6"/>
<feature type="domain" description="OmpR/PhoB-type" evidence="6">
    <location>
        <begin position="1"/>
        <end position="92"/>
    </location>
</feature>
<dbReference type="InterPro" id="IPR051677">
    <property type="entry name" value="AfsR-DnrI-RedD_regulator"/>
</dbReference>
<dbReference type="PANTHER" id="PTHR35807:SF1">
    <property type="entry name" value="TRANSCRIPTIONAL REGULATOR REDD"/>
    <property type="match status" value="1"/>
</dbReference>
<dbReference type="InterPro" id="IPR036388">
    <property type="entry name" value="WH-like_DNA-bd_sf"/>
</dbReference>
<comment type="caution">
    <text evidence="7">The sequence shown here is derived from an EMBL/GenBank/DDBJ whole genome shotgun (WGS) entry which is preliminary data.</text>
</comment>
<dbReference type="GO" id="GO:0006355">
    <property type="term" value="P:regulation of DNA-templated transcription"/>
    <property type="evidence" value="ECO:0007669"/>
    <property type="project" value="InterPro"/>
</dbReference>
<accession>A0A8J3Z4I6</accession>
<keyword evidence="8" id="KW-1185">Reference proteome</keyword>
<dbReference type="InterPro" id="IPR005158">
    <property type="entry name" value="BTAD"/>
</dbReference>
<dbReference type="Gene3D" id="1.10.10.10">
    <property type="entry name" value="Winged helix-like DNA-binding domain superfamily/Winged helix DNA-binding domain"/>
    <property type="match status" value="2"/>
</dbReference>
<dbReference type="Pfam" id="PF13424">
    <property type="entry name" value="TPR_12"/>
    <property type="match status" value="1"/>
</dbReference>
<comment type="similarity">
    <text evidence="1">Belongs to the AfsR/DnrI/RedD regulatory family.</text>
</comment>
<evidence type="ECO:0000256" key="1">
    <source>
        <dbReference type="ARBA" id="ARBA00005820"/>
    </source>
</evidence>
<dbReference type="Proteomes" id="UP000612585">
    <property type="component" value="Unassembled WGS sequence"/>
</dbReference>
<dbReference type="Pfam" id="PF03704">
    <property type="entry name" value="BTAD"/>
    <property type="match status" value="1"/>
</dbReference>
<sequence>MADLRFGVLGPLDITRRGAPVVVGGGKLRVLLASLLLEANTTVSTDRLAERLWGERLPASARKSVQLLVLRLRRVLDDDVIETSPTGYRLRVRPDRVDLLRFRDLTEAARGAASTGAGERELALLIEALACWRGPALADVPSAALQREEAARLGEDRLRARERVVRLSLDLGRHREIIGELTELTREQPWQETFWAYLIHALHRSGRRADALDTYRDVYRKFTDELGVEPGAEIQRVHRLALADAADAAAATTLPTTICQVPADVHRFVGRTDPVASLLTLPDEPHRPWTVVISGPPGVGKTAFAVHVARRIAPRFPDGQLHVDLQGFAVDPPMDPAAALTRFLTALGIRPDPVPGDVEARAALFRSAVAGKRMLLLLDNAIDAEQVRPLLPGQPGCVVLVTSRNDLRGLAVHPGADHVPLDVLTETESAAVLTDLLGADRAAAEPEALAGLARACAHLPLALRIAGANLAADPHRGIGEYTAAMTTPGRLTELTIDGDEHSAVRMAFDLSYRRLSDDDRRLFRLLGPVPGPDVGVPAAAALTGAAHADVRRALDRLVAANLVHRPRHGRYQLHDLIREYAAECAAADGSAEDAVVTLIDFFIDTATDAARLLYQHPGPPSAPGGRGLPLATEATALQWLDQERPNLVAAIRWAAVRPAVCGRAWRLADALWGYLASRGAAGEAVTACTAALDAARERGDRSAETSLRALLGTIQYNLHHYDPAVDHYLAGLRAARDLGDTRAEGDALCNTGRAYWRMGRPAEALRCYGEALTVSRAAGHLEVEIAALNLSGTVHLFSGRPRTAVDWYERALTLARTAGDREAVHRAVHGRGNARQALGMLDDATVDHTLVLTYCRASGRGFGETASLLNLAEIEVDAGRPRPAMAHADEALRRGREIGDVRAQARAHEYTAAAWSMLGDHPRAITLGHEGLRLADTVHAQFAVASVALVLAAAYRGNGDPDSALHYAEVGLRTARDSGHLLVEAAALSEVAHAHLDLGAVDLARDHARSALRLARERGQALVEPGARRVLAAVRIHGTSMRTGGFTAV</sequence>
<dbReference type="PANTHER" id="PTHR35807">
    <property type="entry name" value="TRANSCRIPTIONAL REGULATOR REDD-RELATED"/>
    <property type="match status" value="1"/>
</dbReference>
<dbReference type="InterPro" id="IPR011990">
    <property type="entry name" value="TPR-like_helical_dom_sf"/>
</dbReference>
<dbReference type="SUPFAM" id="SSF46894">
    <property type="entry name" value="C-terminal effector domain of the bipartite response regulators"/>
    <property type="match status" value="1"/>
</dbReference>
<evidence type="ECO:0000313" key="7">
    <source>
        <dbReference type="EMBL" id="GIJ57406.1"/>
    </source>
</evidence>
<dbReference type="SUPFAM" id="SSF48452">
    <property type="entry name" value="TPR-like"/>
    <property type="match status" value="4"/>
</dbReference>
<dbReference type="Gene3D" id="3.40.50.300">
    <property type="entry name" value="P-loop containing nucleotide triphosphate hydrolases"/>
    <property type="match status" value="1"/>
</dbReference>
<dbReference type="InterPro" id="IPR003593">
    <property type="entry name" value="AAA+_ATPase"/>
</dbReference>
<protein>
    <submittedName>
        <fullName evidence="7">SARP family transcriptional regulator</fullName>
    </submittedName>
</protein>
<dbReference type="SUPFAM" id="SSF52540">
    <property type="entry name" value="P-loop containing nucleoside triphosphate hydrolases"/>
    <property type="match status" value="1"/>
</dbReference>
<feature type="DNA-binding region" description="OmpR/PhoB-type" evidence="5">
    <location>
        <begin position="1"/>
        <end position="92"/>
    </location>
</feature>
<dbReference type="PROSITE" id="PS51755">
    <property type="entry name" value="OMPR_PHOB"/>
    <property type="match status" value="1"/>
</dbReference>